<reference evidence="1" key="3">
    <citation type="submission" date="2006-01" db="EMBL/GenBank/DDBJ databases">
        <authorList>
            <person name="Buell R."/>
        </authorList>
    </citation>
    <scope>NUCLEOTIDE SEQUENCE</scope>
</reference>
<dbReference type="AlphaFoldDB" id="Q2R4S6"/>
<name>Q2R4S6_ORYSJ</name>
<sequence>MDRRVKQVVVHSVSTIDDAPTLVCDRLAQERDNIVNASVALKEQTRSNQGAANIAEGSCLKRKC</sequence>
<dbReference type="EMBL" id="DP000010">
    <property type="protein sequence ID" value="ABA93467.1"/>
    <property type="molecule type" value="Genomic_DNA"/>
</dbReference>
<evidence type="ECO:0000313" key="1">
    <source>
        <dbReference type="EMBL" id="ABA93467.1"/>
    </source>
</evidence>
<accession>Q2R4S6</accession>
<reference evidence="1" key="2">
    <citation type="submission" date="2005-04" db="EMBL/GenBank/DDBJ databases">
        <authorList>
            <person name="Buell C.R."/>
            <person name="Wing R.A."/>
            <person name="McCombie W.A."/>
            <person name="Ouyang S."/>
        </authorList>
    </citation>
    <scope>NUCLEOTIDE SEQUENCE</scope>
</reference>
<protein>
    <submittedName>
        <fullName evidence="1">Uncharacterized protein</fullName>
    </submittedName>
</protein>
<organism evidence="1">
    <name type="scientific">Oryza sativa subsp. japonica</name>
    <name type="common">Rice</name>
    <dbReference type="NCBI Taxonomy" id="39947"/>
    <lineage>
        <taxon>Eukaryota</taxon>
        <taxon>Viridiplantae</taxon>
        <taxon>Streptophyta</taxon>
        <taxon>Embryophyta</taxon>
        <taxon>Tracheophyta</taxon>
        <taxon>Spermatophyta</taxon>
        <taxon>Magnoliopsida</taxon>
        <taxon>Liliopsida</taxon>
        <taxon>Poales</taxon>
        <taxon>Poaceae</taxon>
        <taxon>BOP clade</taxon>
        <taxon>Oryzoideae</taxon>
        <taxon>Oryzeae</taxon>
        <taxon>Oryzinae</taxon>
        <taxon>Oryza</taxon>
        <taxon>Oryza sativa</taxon>
    </lineage>
</organism>
<reference evidence="1" key="1">
    <citation type="journal article" date="2005" name="BMC Biol.">
        <title>The sequence of rice chromosomes 11 and 12, rich in disease resistance genes and recent gene duplications.</title>
        <authorList>
            <consortium name="The rice chromosomes 11 and 12 sequencing consortia"/>
        </authorList>
    </citation>
    <scope>NUCLEOTIDE SEQUENCE [LARGE SCALE GENOMIC DNA]</scope>
</reference>
<gene>
    <name evidence="1" type="ordered locus">LOC_Os11g27460</name>
</gene>
<proteinExistence type="predicted"/>